<proteinExistence type="predicted"/>
<dbReference type="RefSeq" id="WP_006078550.1">
    <property type="nucleotide sequence ID" value="NZ_AOMD01000029.1"/>
</dbReference>
<evidence type="ECO:0000313" key="1">
    <source>
        <dbReference type="EMBL" id="EMA43569.1"/>
    </source>
</evidence>
<dbReference type="STRING" id="1227455.C449_13457"/>
<accession>M0MFW7</accession>
<dbReference type="EMBL" id="AOMD01000029">
    <property type="protein sequence ID" value="EMA43569.1"/>
    <property type="molecule type" value="Genomic_DNA"/>
</dbReference>
<dbReference type="Proteomes" id="UP000011669">
    <property type="component" value="Unassembled WGS sequence"/>
</dbReference>
<evidence type="ECO:0000313" key="2">
    <source>
        <dbReference type="Proteomes" id="UP000011669"/>
    </source>
</evidence>
<organism evidence="1 2">
    <name type="scientific">Halococcus saccharolyticus DSM 5350</name>
    <dbReference type="NCBI Taxonomy" id="1227455"/>
    <lineage>
        <taxon>Archaea</taxon>
        <taxon>Methanobacteriati</taxon>
        <taxon>Methanobacteriota</taxon>
        <taxon>Stenosarchaea group</taxon>
        <taxon>Halobacteria</taxon>
        <taxon>Halobacteriales</taxon>
        <taxon>Halococcaceae</taxon>
        <taxon>Halococcus</taxon>
    </lineage>
</organism>
<sequence>MSGEVEAVIGGPGVSEITDEQLQPVEEWIHSEHDHQHEYSLIFGGNGPWVLCLSCEWSEDLPDRLYQ</sequence>
<dbReference type="PATRIC" id="fig|1227455.4.peg.2746"/>
<reference evidence="1 2" key="1">
    <citation type="journal article" date="2014" name="PLoS Genet.">
        <title>Phylogenetically driven sequencing of extremely halophilic archaea reveals strategies for static and dynamic osmo-response.</title>
        <authorList>
            <person name="Becker E.A."/>
            <person name="Seitzer P.M."/>
            <person name="Tritt A."/>
            <person name="Larsen D."/>
            <person name="Krusor M."/>
            <person name="Yao A.I."/>
            <person name="Wu D."/>
            <person name="Madern D."/>
            <person name="Eisen J.A."/>
            <person name="Darling A.E."/>
            <person name="Facciotti M.T."/>
        </authorList>
    </citation>
    <scope>NUCLEOTIDE SEQUENCE [LARGE SCALE GENOMIC DNA]</scope>
    <source>
        <strain evidence="1 2">DSM 5350</strain>
    </source>
</reference>
<comment type="caution">
    <text evidence="1">The sequence shown here is derived from an EMBL/GenBank/DDBJ whole genome shotgun (WGS) entry which is preliminary data.</text>
</comment>
<gene>
    <name evidence="1" type="ORF">C449_13457</name>
</gene>
<dbReference type="InParanoid" id="M0MFW7"/>
<dbReference type="AlphaFoldDB" id="M0MFW7"/>
<keyword evidence="2" id="KW-1185">Reference proteome</keyword>
<protein>
    <submittedName>
        <fullName evidence="1">Uncharacterized protein</fullName>
    </submittedName>
</protein>
<name>M0MFW7_9EURY</name>